<dbReference type="AlphaFoldDB" id="A0A1H0P7C6"/>
<keyword evidence="2" id="KW-1185">Reference proteome</keyword>
<gene>
    <name evidence="1" type="ORF">SAMN04487905_101424</name>
</gene>
<dbReference type="STRING" id="405564.SAMN04487905_101424"/>
<sequence length="234" mass="25985">MPGKTPFGPDLERACAALVRDLVTLATGVSQGTTATLHAVVRPEPDVLWLGLAPRNQPGERYALRTPLLKSDGSPRTYDDVLLVLRRSESLRRHDRGRFEELDVVGQLHGCPVRDSGDFVDDPPLELFQDSLRATLLTAAFRGTAPLPLAGTTRLVGFAWLLDAEKQWVRLYFGSPADAGTLGVDLDAERGTEFVPELMNRLDADVPAAWECHETSPDPFCRRLFDLRDRVDRR</sequence>
<evidence type="ECO:0000313" key="1">
    <source>
        <dbReference type="EMBL" id="SDP00932.1"/>
    </source>
</evidence>
<organism evidence="1 2">
    <name type="scientific">Actinopolyspora xinjiangensis</name>
    <dbReference type="NCBI Taxonomy" id="405564"/>
    <lineage>
        <taxon>Bacteria</taxon>
        <taxon>Bacillati</taxon>
        <taxon>Actinomycetota</taxon>
        <taxon>Actinomycetes</taxon>
        <taxon>Actinopolysporales</taxon>
        <taxon>Actinopolysporaceae</taxon>
        <taxon>Actinopolyspora</taxon>
    </lineage>
</organism>
<name>A0A1H0P7C6_9ACTN</name>
<dbReference type="EMBL" id="FNJR01000001">
    <property type="protein sequence ID" value="SDP00932.1"/>
    <property type="molecule type" value="Genomic_DNA"/>
</dbReference>
<proteinExistence type="predicted"/>
<accession>A0A1H0P7C6</accession>
<dbReference type="RefSeq" id="WP_092596802.1">
    <property type="nucleotide sequence ID" value="NZ_FNJR01000001.1"/>
</dbReference>
<dbReference type="Proteomes" id="UP000199497">
    <property type="component" value="Unassembled WGS sequence"/>
</dbReference>
<evidence type="ECO:0000313" key="2">
    <source>
        <dbReference type="Proteomes" id="UP000199497"/>
    </source>
</evidence>
<reference evidence="2" key="1">
    <citation type="submission" date="2016-10" db="EMBL/GenBank/DDBJ databases">
        <authorList>
            <person name="Varghese N."/>
            <person name="Submissions S."/>
        </authorList>
    </citation>
    <scope>NUCLEOTIDE SEQUENCE [LARGE SCALE GENOMIC DNA]</scope>
    <source>
        <strain evidence="2">DSM 46732</strain>
    </source>
</reference>
<dbReference type="OrthoDB" id="5191389at2"/>
<protein>
    <submittedName>
        <fullName evidence="1">Uncharacterized protein</fullName>
    </submittedName>
</protein>